<organism evidence="2 3">
    <name type="scientific">Thalassobellus suaedae</name>
    <dbReference type="NCBI Taxonomy" id="3074124"/>
    <lineage>
        <taxon>Bacteria</taxon>
        <taxon>Pseudomonadati</taxon>
        <taxon>Bacteroidota</taxon>
        <taxon>Flavobacteriia</taxon>
        <taxon>Flavobacteriales</taxon>
        <taxon>Flavobacteriaceae</taxon>
        <taxon>Thalassobellus</taxon>
    </lineage>
</organism>
<dbReference type="RefSeq" id="WP_415866342.1">
    <property type="nucleotide sequence ID" value="NZ_CP134537.1"/>
</dbReference>
<feature type="chain" id="PRO_5045741358" evidence="1">
    <location>
        <begin position="19"/>
        <end position="45"/>
    </location>
</feature>
<reference evidence="2 3" key="1">
    <citation type="submission" date="2023-09" db="EMBL/GenBank/DDBJ databases">
        <title>Thalassobella suaedae gen. nov., sp. nov., a marine bacterium of the family Flavobacteriaceae isolated from a halophyte Suaeda japonica.</title>
        <authorList>
            <person name="Lee S.Y."/>
            <person name="Hwang C.Y."/>
        </authorList>
    </citation>
    <scope>NUCLEOTIDE SEQUENCE [LARGE SCALE GENOMIC DNA]</scope>
    <source>
        <strain evidence="2 3">HL-DH14</strain>
    </source>
</reference>
<keyword evidence="1" id="KW-0732">Signal</keyword>
<dbReference type="Proteomes" id="UP001302806">
    <property type="component" value="Chromosome"/>
</dbReference>
<gene>
    <name evidence="2" type="ORF">RHP51_04670</name>
</gene>
<evidence type="ECO:0000313" key="2">
    <source>
        <dbReference type="EMBL" id="WNH09993.1"/>
    </source>
</evidence>
<evidence type="ECO:0000256" key="1">
    <source>
        <dbReference type="SAM" id="SignalP"/>
    </source>
</evidence>
<name>A0ABY9XVW2_9FLAO</name>
<protein>
    <submittedName>
        <fullName evidence="2">Uncharacterized protein</fullName>
    </submittedName>
</protein>
<sequence>MKKSVVFLVLFVSMFAISCTPTSISDDNEQDIFQVSGKDEEPDPS</sequence>
<proteinExistence type="predicted"/>
<accession>A0ABY9XVW2</accession>
<feature type="signal peptide" evidence="1">
    <location>
        <begin position="1"/>
        <end position="18"/>
    </location>
</feature>
<evidence type="ECO:0000313" key="3">
    <source>
        <dbReference type="Proteomes" id="UP001302806"/>
    </source>
</evidence>
<dbReference type="EMBL" id="CP134537">
    <property type="protein sequence ID" value="WNH09993.1"/>
    <property type="molecule type" value="Genomic_DNA"/>
</dbReference>
<dbReference type="PROSITE" id="PS51257">
    <property type="entry name" value="PROKAR_LIPOPROTEIN"/>
    <property type="match status" value="1"/>
</dbReference>